<protein>
    <recommendedName>
        <fullName evidence="3">D-xylose 1-dehydrogenase (NADP(+), D-xylono-1,5-lactone-forming)</fullName>
        <ecNumber evidence="3">1.1.1.179</ecNumber>
    </recommendedName>
    <alternativeName>
        <fullName evidence="4">D-xylose-NADP dehydrogenase</fullName>
    </alternativeName>
</protein>
<evidence type="ECO:0000256" key="3">
    <source>
        <dbReference type="ARBA" id="ARBA00038984"/>
    </source>
</evidence>
<dbReference type="Gene3D" id="3.40.50.720">
    <property type="entry name" value="NAD(P)-binding Rossmann-like Domain"/>
    <property type="match status" value="1"/>
</dbReference>
<proteinExistence type="inferred from homology"/>
<feature type="domain" description="Gfo/Idh/MocA-like oxidoreductase N-terminal" evidence="6">
    <location>
        <begin position="7"/>
        <end position="131"/>
    </location>
</feature>
<dbReference type="EMBL" id="JBFXLU010000005">
    <property type="protein sequence ID" value="KAL2857061.1"/>
    <property type="molecule type" value="Genomic_DNA"/>
</dbReference>
<comment type="similarity">
    <text evidence="1">Belongs to the Gfo/Idh/MocA family.</text>
</comment>
<dbReference type="Proteomes" id="UP001610446">
    <property type="component" value="Unassembled WGS sequence"/>
</dbReference>
<dbReference type="PANTHER" id="PTHR22604:SF105">
    <property type="entry name" value="TRANS-1,2-DIHYDROBENZENE-1,2-DIOL DEHYDROGENASE"/>
    <property type="match status" value="1"/>
</dbReference>
<evidence type="ECO:0000259" key="6">
    <source>
        <dbReference type="Pfam" id="PF01408"/>
    </source>
</evidence>
<sequence length="360" mass="39756">MAATPSVRWGILGTGFISSWFVEDLVLERPNAKVKHIIQSIATSGFEKGQRFAAQFCPQQSPTIYRDYQKLFNDLDVDIVYIGVPHAFHKRYCLAAIDAGKAVLNEKPFTLNAKEAREIFEAASKKGVYVAEAMWLRHRPLVLKLRELIHQEQIIGDPFRTFSDFGLDIDIASLPPSSRYRDPGLGAGSLLDVGIYSLTWAILTLDPHSPSGSEIPRVLASQSFSEGVEVTSSTVLHYASTGRQGIATSTTNINRGPNVIARVDGSDGYIEIEGLGGSMPLSFSLYKKPATESEKNYIMVEKYDFSSDPGKGFIHEADNTALDFLAGAKESSIMPWAETTRVMELMDEIRRQGGTHYPVD</sequence>
<dbReference type="EC" id="1.1.1.179" evidence="3"/>
<evidence type="ECO:0000256" key="2">
    <source>
        <dbReference type="ARBA" id="ARBA00023002"/>
    </source>
</evidence>
<evidence type="ECO:0000256" key="1">
    <source>
        <dbReference type="ARBA" id="ARBA00010928"/>
    </source>
</evidence>
<comment type="catalytic activity">
    <reaction evidence="5">
        <text>D-xylose + NADP(+) = D-xylono-1,5-lactone + NADPH + H(+)</text>
        <dbReference type="Rhea" id="RHEA:22000"/>
        <dbReference type="ChEBI" id="CHEBI:15378"/>
        <dbReference type="ChEBI" id="CHEBI:15867"/>
        <dbReference type="ChEBI" id="CHEBI:53455"/>
        <dbReference type="ChEBI" id="CHEBI:57783"/>
        <dbReference type="ChEBI" id="CHEBI:58349"/>
        <dbReference type="EC" id="1.1.1.179"/>
    </reaction>
</comment>
<reference evidence="8 9" key="1">
    <citation type="submission" date="2024-07" db="EMBL/GenBank/DDBJ databases">
        <title>Section-level genome sequencing and comparative genomics of Aspergillus sections Usti and Cavernicolus.</title>
        <authorList>
            <consortium name="Lawrence Berkeley National Laboratory"/>
            <person name="Nybo J.L."/>
            <person name="Vesth T.C."/>
            <person name="Theobald S."/>
            <person name="Frisvad J.C."/>
            <person name="Larsen T.O."/>
            <person name="Kjaerboelling I."/>
            <person name="Rothschild-Mancinelli K."/>
            <person name="Lyhne E.K."/>
            <person name="Kogle M.E."/>
            <person name="Barry K."/>
            <person name="Clum A."/>
            <person name="Na H."/>
            <person name="Ledsgaard L."/>
            <person name="Lin J."/>
            <person name="Lipzen A."/>
            <person name="Kuo A."/>
            <person name="Riley R."/>
            <person name="Mondo S."/>
            <person name="Labutti K."/>
            <person name="Haridas S."/>
            <person name="Pangalinan J."/>
            <person name="Salamov A.A."/>
            <person name="Simmons B.A."/>
            <person name="Magnuson J.K."/>
            <person name="Chen J."/>
            <person name="Drula E."/>
            <person name="Henrissat B."/>
            <person name="Wiebenga A."/>
            <person name="Lubbers R.J."/>
            <person name="Gomes A.C."/>
            <person name="Makela M.R."/>
            <person name="Stajich J."/>
            <person name="Grigoriev I.V."/>
            <person name="Mortensen U.H."/>
            <person name="De Vries R.P."/>
            <person name="Baker S.E."/>
            <person name="Andersen M.R."/>
        </authorList>
    </citation>
    <scope>NUCLEOTIDE SEQUENCE [LARGE SCALE GENOMIC DNA]</scope>
    <source>
        <strain evidence="8 9">CBS 123904</strain>
    </source>
</reference>
<dbReference type="Pfam" id="PF22725">
    <property type="entry name" value="GFO_IDH_MocA_C3"/>
    <property type="match status" value="1"/>
</dbReference>
<gene>
    <name evidence="8" type="ORF">BJY01DRAFT_231118</name>
</gene>
<accession>A0ABR4KXQ9</accession>
<organism evidence="8 9">
    <name type="scientific">Aspergillus pseudoustus</name>
    <dbReference type="NCBI Taxonomy" id="1810923"/>
    <lineage>
        <taxon>Eukaryota</taxon>
        <taxon>Fungi</taxon>
        <taxon>Dikarya</taxon>
        <taxon>Ascomycota</taxon>
        <taxon>Pezizomycotina</taxon>
        <taxon>Eurotiomycetes</taxon>
        <taxon>Eurotiomycetidae</taxon>
        <taxon>Eurotiales</taxon>
        <taxon>Aspergillaceae</taxon>
        <taxon>Aspergillus</taxon>
        <taxon>Aspergillus subgen. Nidulantes</taxon>
    </lineage>
</organism>
<dbReference type="InterPro" id="IPR036291">
    <property type="entry name" value="NAD(P)-bd_dom_sf"/>
</dbReference>
<dbReference type="SUPFAM" id="SSF51735">
    <property type="entry name" value="NAD(P)-binding Rossmann-fold domains"/>
    <property type="match status" value="1"/>
</dbReference>
<evidence type="ECO:0000256" key="5">
    <source>
        <dbReference type="ARBA" id="ARBA00049233"/>
    </source>
</evidence>
<comment type="caution">
    <text evidence="8">The sequence shown here is derived from an EMBL/GenBank/DDBJ whole genome shotgun (WGS) entry which is preliminary data.</text>
</comment>
<evidence type="ECO:0000313" key="8">
    <source>
        <dbReference type="EMBL" id="KAL2857061.1"/>
    </source>
</evidence>
<dbReference type="Gene3D" id="3.30.360.10">
    <property type="entry name" value="Dihydrodipicolinate Reductase, domain 2"/>
    <property type="match status" value="1"/>
</dbReference>
<evidence type="ECO:0000259" key="7">
    <source>
        <dbReference type="Pfam" id="PF22725"/>
    </source>
</evidence>
<dbReference type="InterPro" id="IPR000683">
    <property type="entry name" value="Gfo/Idh/MocA-like_OxRdtase_N"/>
</dbReference>
<dbReference type="PANTHER" id="PTHR22604">
    <property type="entry name" value="OXIDOREDUCTASES"/>
    <property type="match status" value="1"/>
</dbReference>
<evidence type="ECO:0000313" key="9">
    <source>
        <dbReference type="Proteomes" id="UP001610446"/>
    </source>
</evidence>
<dbReference type="InterPro" id="IPR055170">
    <property type="entry name" value="GFO_IDH_MocA-like_dom"/>
</dbReference>
<dbReference type="InterPro" id="IPR050984">
    <property type="entry name" value="Gfo/Idh/MocA_domain"/>
</dbReference>
<keyword evidence="2" id="KW-0560">Oxidoreductase</keyword>
<dbReference type="SUPFAM" id="SSF55347">
    <property type="entry name" value="Glyceraldehyde-3-phosphate dehydrogenase-like, C-terminal domain"/>
    <property type="match status" value="1"/>
</dbReference>
<feature type="domain" description="GFO/IDH/MocA-like oxidoreductase" evidence="7">
    <location>
        <begin position="143"/>
        <end position="271"/>
    </location>
</feature>
<name>A0ABR4KXQ9_9EURO</name>
<dbReference type="Pfam" id="PF01408">
    <property type="entry name" value="GFO_IDH_MocA"/>
    <property type="match status" value="1"/>
</dbReference>
<keyword evidence="9" id="KW-1185">Reference proteome</keyword>
<evidence type="ECO:0000256" key="4">
    <source>
        <dbReference type="ARBA" id="ARBA00042988"/>
    </source>
</evidence>